<dbReference type="RefSeq" id="WP_144013346.1">
    <property type="nucleotide sequence ID" value="NZ_VKDK01000006.1"/>
</dbReference>
<dbReference type="Gene3D" id="2.60.40.740">
    <property type="match status" value="1"/>
</dbReference>
<protein>
    <submittedName>
        <fullName evidence="6">Isopeptide-forming domain-containing fimbrial protein</fullName>
    </submittedName>
</protein>
<dbReference type="InterPro" id="IPR046473">
    <property type="entry name" value="Sgo0707-like_N2"/>
</dbReference>
<dbReference type="Pfam" id="PF20623">
    <property type="entry name" value="Sgo0707_N2"/>
    <property type="match status" value="1"/>
</dbReference>
<evidence type="ECO:0000259" key="4">
    <source>
        <dbReference type="Pfam" id="PF17802"/>
    </source>
</evidence>
<evidence type="ECO:0000313" key="7">
    <source>
        <dbReference type="Proteomes" id="UP000320443"/>
    </source>
</evidence>
<evidence type="ECO:0000259" key="3">
    <source>
        <dbReference type="Pfam" id="PF16555"/>
    </source>
</evidence>
<gene>
    <name evidence="6" type="ORF">FNY97_05535</name>
</gene>
<dbReference type="Pfam" id="PF17802">
    <property type="entry name" value="SpaA"/>
    <property type="match status" value="1"/>
</dbReference>
<proteinExistence type="predicted"/>
<evidence type="ECO:0000259" key="5">
    <source>
        <dbReference type="Pfam" id="PF20623"/>
    </source>
</evidence>
<dbReference type="InterPro" id="IPR013783">
    <property type="entry name" value="Ig-like_fold"/>
</dbReference>
<feature type="domain" description="Sgo0707-like N2" evidence="5">
    <location>
        <begin position="211"/>
        <end position="324"/>
    </location>
</feature>
<dbReference type="InterPro" id="IPR032364">
    <property type="entry name" value="GramPos_pilinD1_N"/>
</dbReference>
<dbReference type="Pfam" id="PF16555">
    <property type="entry name" value="GramPos_pilinD1"/>
    <property type="match status" value="1"/>
</dbReference>
<keyword evidence="7" id="KW-1185">Reference proteome</keyword>
<dbReference type="Proteomes" id="UP000320443">
    <property type="component" value="Unassembled WGS sequence"/>
</dbReference>
<name>A0A553FYY3_9CORY</name>
<accession>A0A553FYY3</accession>
<dbReference type="InterPro" id="IPR026466">
    <property type="entry name" value="Fim_isopep_form_D2_dom"/>
</dbReference>
<dbReference type="NCBIfam" id="NF033902">
    <property type="entry name" value="iso_D2_wall_anc"/>
    <property type="match status" value="1"/>
</dbReference>
<dbReference type="NCBIfam" id="TIGR01167">
    <property type="entry name" value="LPXTG_anchor"/>
    <property type="match status" value="1"/>
</dbReference>
<comment type="caution">
    <text evidence="6">The sequence shown here is derived from an EMBL/GenBank/DDBJ whole genome shotgun (WGS) entry which is preliminary data.</text>
</comment>
<dbReference type="Gene3D" id="2.60.40.10">
    <property type="entry name" value="Immunoglobulins"/>
    <property type="match status" value="2"/>
</dbReference>
<feature type="transmembrane region" description="Helical" evidence="1">
    <location>
        <begin position="473"/>
        <end position="495"/>
    </location>
</feature>
<dbReference type="InterPro" id="IPR048052">
    <property type="entry name" value="FM1-like"/>
</dbReference>
<dbReference type="EMBL" id="VKDK01000006">
    <property type="protein sequence ID" value="TRX62432.1"/>
    <property type="molecule type" value="Genomic_DNA"/>
</dbReference>
<sequence>MNKISRTARSVTFAAVVGLSLGISAPGALAQGDTAADASATTTSEAPVGTSVNPANIDFSKKGSITLHKKKGAESGNAATGQEMEGVQGEPLAGVTYKITKLNYDLQKDDWSKFPKTAADVKDENKTTTTAEGTTGADGKVAFEDLDLGIYLVEETNAPAGIVAGAPFIVSVPMVNEASDAWNYNVVAYPKNTETKTEKTVKDADKHIQDGYTYTINADAPTWGEGKSLTAFRFEDQLDQRLDFQKVTEVKAGETTLGAGDYTVNNPAENGNKLVVELTEQGLAKVKSGDKLSLTFEVKRKEVGGTTELKNQADVIFNNPNTGNEVKNKTNEVVTYHGKLKVVKKDGKEAGKVLQGAEFELYRCASAQDKLENPLTVNGANKWTTGEDGSITIDGLHVTDFADNAQVTDVKKFCLKETKAPAGYALPEDNVTEIVFTRDNISVEGNLEGDDKVTLVSEIENIKQDTPNLPMTGGAGVGILAAIGAAIVAAGAWFARRTARN</sequence>
<feature type="domain" description="Gram-positive pilin subunit D1 N-terminal" evidence="3">
    <location>
        <begin position="61"/>
        <end position="193"/>
    </location>
</feature>
<evidence type="ECO:0000256" key="1">
    <source>
        <dbReference type="SAM" id="Phobius"/>
    </source>
</evidence>
<keyword evidence="1" id="KW-0812">Transmembrane</keyword>
<keyword evidence="2" id="KW-0732">Signal</keyword>
<dbReference type="AlphaFoldDB" id="A0A553FYY3"/>
<feature type="signal peptide" evidence="2">
    <location>
        <begin position="1"/>
        <end position="30"/>
    </location>
</feature>
<dbReference type="NCBIfam" id="TIGR04226">
    <property type="entry name" value="RrgB_K2N_iso_D2"/>
    <property type="match status" value="1"/>
</dbReference>
<evidence type="ECO:0000256" key="2">
    <source>
        <dbReference type="SAM" id="SignalP"/>
    </source>
</evidence>
<feature type="domain" description="SpaA-like prealbumin fold" evidence="4">
    <location>
        <begin position="339"/>
        <end position="442"/>
    </location>
</feature>
<dbReference type="InterPro" id="IPR041033">
    <property type="entry name" value="SpaA_PFL_dom_1"/>
</dbReference>
<dbReference type="GO" id="GO:0005975">
    <property type="term" value="P:carbohydrate metabolic process"/>
    <property type="evidence" value="ECO:0007669"/>
    <property type="project" value="UniProtKB-ARBA"/>
</dbReference>
<organism evidence="6 7">
    <name type="scientific">Corynebacterium hiratae</name>
    <dbReference type="NCBI Taxonomy" id="3139423"/>
    <lineage>
        <taxon>Bacteria</taxon>
        <taxon>Bacillati</taxon>
        <taxon>Actinomycetota</taxon>
        <taxon>Actinomycetes</taxon>
        <taxon>Mycobacteriales</taxon>
        <taxon>Corynebacteriaceae</taxon>
        <taxon>Corynebacterium</taxon>
    </lineage>
</organism>
<reference evidence="6 7" key="1">
    <citation type="submission" date="2019-07" db="EMBL/GenBank/DDBJ databases">
        <title>Draft genome of C. aurimucosum strain 2274.</title>
        <authorList>
            <person name="Pacheco L.G.C."/>
            <person name="Aguiar E.R.G.R."/>
            <person name="Santos C.S."/>
            <person name="Rocha D.J.P.G."/>
            <person name="Sant'Anna L.O."/>
            <person name="Mattos-Guaraldi A.L."/>
            <person name="Santos L.S."/>
        </authorList>
    </citation>
    <scope>NUCLEOTIDE SEQUENCE [LARGE SCALE GENOMIC DNA]</scope>
    <source>
        <strain evidence="6 7">2274</strain>
    </source>
</reference>
<keyword evidence="1" id="KW-1133">Transmembrane helix</keyword>
<feature type="chain" id="PRO_5022082343" evidence="2">
    <location>
        <begin position="31"/>
        <end position="501"/>
    </location>
</feature>
<evidence type="ECO:0000313" key="6">
    <source>
        <dbReference type="EMBL" id="TRX62432.1"/>
    </source>
</evidence>
<keyword evidence="1" id="KW-0472">Membrane</keyword>